<evidence type="ECO:0000313" key="8">
    <source>
        <dbReference type="EMBL" id="MRS63495.1"/>
    </source>
</evidence>
<keyword evidence="3 8" id="KW-0418">Kinase</keyword>
<evidence type="ECO:0000313" key="9">
    <source>
        <dbReference type="Proteomes" id="UP000441754"/>
    </source>
</evidence>
<dbReference type="InterPro" id="IPR032774">
    <property type="entry name" value="WG_beta_rep"/>
</dbReference>
<keyword evidence="6" id="KW-0472">Membrane</keyword>
<keyword evidence="6" id="KW-1133">Transmembrane helix</keyword>
<dbReference type="EMBL" id="WJXZ01000012">
    <property type="protein sequence ID" value="MRS63495.1"/>
    <property type="molecule type" value="Genomic_DNA"/>
</dbReference>
<dbReference type="SMART" id="SM00220">
    <property type="entry name" value="S_TKc"/>
    <property type="match status" value="1"/>
</dbReference>
<dbReference type="InterPro" id="IPR000719">
    <property type="entry name" value="Prot_kinase_dom"/>
</dbReference>
<dbReference type="PROSITE" id="PS00107">
    <property type="entry name" value="PROTEIN_KINASE_ATP"/>
    <property type="match status" value="1"/>
</dbReference>
<dbReference type="InterPro" id="IPR011009">
    <property type="entry name" value="Kinase-like_dom_sf"/>
</dbReference>
<dbReference type="GO" id="GO:0004674">
    <property type="term" value="F:protein serine/threonine kinase activity"/>
    <property type="evidence" value="ECO:0007669"/>
    <property type="project" value="InterPro"/>
</dbReference>
<dbReference type="GO" id="GO:0005829">
    <property type="term" value="C:cytosol"/>
    <property type="evidence" value="ECO:0007669"/>
    <property type="project" value="TreeGrafter"/>
</dbReference>
<name>A0A7K0ENW2_9BACT</name>
<dbReference type="Pfam" id="PF14903">
    <property type="entry name" value="WG_beta_rep"/>
    <property type="match status" value="1"/>
</dbReference>
<dbReference type="Gene3D" id="1.10.510.10">
    <property type="entry name" value="Transferase(Phosphotransferase) domain 1"/>
    <property type="match status" value="1"/>
</dbReference>
<dbReference type="AlphaFoldDB" id="A0A7K0ENW2"/>
<keyword evidence="9" id="KW-1185">Reference proteome</keyword>
<sequence length="637" mass="72209">MTYEEFRKRYHYEPGKFSSPENDEDFGRLGEGGFGSVFKGWDTIENQWVAIKVSNVRTEQRDLSLKREVELANQIPRHANIARYEVCERFTTVYGPIDIAVLKYYKEGNLAELLLNKTLTQPEKDDIITGILSGLAHLHRHQMAHRDLKPQNILIARTPYGKYVPLITDFGLSKIIRNDENREMSMAFMNSTIAGSVYYMAPEQLKNGRMNFNVDLWSFGVILYELMTGKKPFLADTGAGSETERMQIIQRINQVEIPAQFDQIPEPYQTMIRQCLVHDIDQRVQKADTLLRILSPSEPEPIELPVILPPVPVNAYDEQRSFSEGYAAVRIGPRWGLVNTAGDLVVPVEFDSITDIEDKKALVRKQGQASRIEVNGDTYQLVVPGQPRQEPRPVPVPPPPVPLPGPAPFLKDAYFPKPPVQPSPVALRQAYIVAAVGIGLILFGLLLLSMVSNGVFSSYSDSDYGSYNAEPNQNESGSSPEKPVFGGFVSTQLVRGQDFTVEVPRSMQTVTNLRDGAEVQYSNPGQELYLVVFTERVADVEANKIYNLDQYREYTTINSETFRTRSQSDVGQTDEGMQYIIRDVDYVKDGKTIPLYCINGFYKSSDRYYQVFAWTLKSRQPDYESDLLHIVRSFRMS</sequence>
<comment type="caution">
    <text evidence="8">The sequence shown here is derived from an EMBL/GenBank/DDBJ whole genome shotgun (WGS) entry which is preliminary data.</text>
</comment>
<gene>
    <name evidence="8" type="ORF">GJJ30_19495</name>
</gene>
<dbReference type="GO" id="GO:0005776">
    <property type="term" value="C:autophagosome"/>
    <property type="evidence" value="ECO:0007669"/>
    <property type="project" value="TreeGrafter"/>
</dbReference>
<dbReference type="PROSITE" id="PS00108">
    <property type="entry name" value="PROTEIN_KINASE_ST"/>
    <property type="match status" value="1"/>
</dbReference>
<dbReference type="InterPro" id="IPR045269">
    <property type="entry name" value="Atg1-like"/>
</dbReference>
<keyword evidence="4 5" id="KW-0067">ATP-binding</keyword>
<evidence type="ECO:0000259" key="7">
    <source>
        <dbReference type="PROSITE" id="PS50011"/>
    </source>
</evidence>
<dbReference type="PROSITE" id="PS50011">
    <property type="entry name" value="PROTEIN_KINASE_DOM"/>
    <property type="match status" value="1"/>
</dbReference>
<keyword evidence="1" id="KW-0808">Transferase</keyword>
<evidence type="ECO:0000256" key="4">
    <source>
        <dbReference type="ARBA" id="ARBA00022840"/>
    </source>
</evidence>
<feature type="binding site" evidence="5">
    <location>
        <position position="52"/>
    </location>
    <ligand>
        <name>ATP</name>
        <dbReference type="ChEBI" id="CHEBI:30616"/>
    </ligand>
</feature>
<dbReference type="CDD" id="cd14014">
    <property type="entry name" value="STKc_PknB_like"/>
    <property type="match status" value="1"/>
</dbReference>
<feature type="transmembrane region" description="Helical" evidence="6">
    <location>
        <begin position="430"/>
        <end position="451"/>
    </location>
</feature>
<dbReference type="PANTHER" id="PTHR24348">
    <property type="entry name" value="SERINE/THREONINE-PROTEIN KINASE UNC-51-RELATED"/>
    <property type="match status" value="1"/>
</dbReference>
<keyword evidence="6" id="KW-0812">Transmembrane</keyword>
<evidence type="ECO:0000256" key="2">
    <source>
        <dbReference type="ARBA" id="ARBA00022741"/>
    </source>
</evidence>
<evidence type="ECO:0000256" key="1">
    <source>
        <dbReference type="ARBA" id="ARBA00022679"/>
    </source>
</evidence>
<dbReference type="InterPro" id="IPR008271">
    <property type="entry name" value="Ser/Thr_kinase_AS"/>
</dbReference>
<dbReference type="SUPFAM" id="SSF56112">
    <property type="entry name" value="Protein kinase-like (PK-like)"/>
    <property type="match status" value="1"/>
</dbReference>
<feature type="domain" description="Protein kinase" evidence="7">
    <location>
        <begin position="23"/>
        <end position="307"/>
    </location>
</feature>
<dbReference type="GO" id="GO:0016020">
    <property type="term" value="C:membrane"/>
    <property type="evidence" value="ECO:0007669"/>
    <property type="project" value="TreeGrafter"/>
</dbReference>
<dbReference type="GO" id="GO:0005524">
    <property type="term" value="F:ATP binding"/>
    <property type="evidence" value="ECO:0007669"/>
    <property type="project" value="UniProtKB-UniRule"/>
</dbReference>
<reference evidence="8 9" key="1">
    <citation type="journal article" date="2018" name="Antonie Van Leeuwenhoek">
        <title>Larkinella terrae sp. nov., isolated from soil on Jeju Island, South Korea.</title>
        <authorList>
            <person name="Ten L.N."/>
            <person name="Jeon J."/>
            <person name="Park S.J."/>
            <person name="Park S."/>
            <person name="Lee S.Y."/>
            <person name="Kim M.K."/>
            <person name="Jung H.Y."/>
        </authorList>
    </citation>
    <scope>NUCLEOTIDE SEQUENCE [LARGE SCALE GENOMIC DNA]</scope>
    <source>
        <strain evidence="8 9">KCTC 52001</strain>
    </source>
</reference>
<protein>
    <submittedName>
        <fullName evidence="8">Protein kinase</fullName>
    </submittedName>
</protein>
<evidence type="ECO:0000256" key="3">
    <source>
        <dbReference type="ARBA" id="ARBA00022777"/>
    </source>
</evidence>
<dbReference type="PANTHER" id="PTHR24348:SF22">
    <property type="entry name" value="NON-SPECIFIC SERINE_THREONINE PROTEIN KINASE"/>
    <property type="match status" value="1"/>
</dbReference>
<keyword evidence="2 5" id="KW-0547">Nucleotide-binding</keyword>
<dbReference type="OrthoDB" id="9813021at2"/>
<evidence type="ECO:0000256" key="5">
    <source>
        <dbReference type="PROSITE-ProRule" id="PRU10141"/>
    </source>
</evidence>
<dbReference type="GO" id="GO:0000407">
    <property type="term" value="C:phagophore assembly site"/>
    <property type="evidence" value="ECO:0007669"/>
    <property type="project" value="TreeGrafter"/>
</dbReference>
<dbReference type="InterPro" id="IPR017441">
    <property type="entry name" value="Protein_kinase_ATP_BS"/>
</dbReference>
<dbReference type="Pfam" id="PF00069">
    <property type="entry name" value="Pkinase"/>
    <property type="match status" value="1"/>
</dbReference>
<evidence type="ECO:0000256" key="6">
    <source>
        <dbReference type="SAM" id="Phobius"/>
    </source>
</evidence>
<dbReference type="Proteomes" id="UP000441754">
    <property type="component" value="Unassembled WGS sequence"/>
</dbReference>
<proteinExistence type="predicted"/>
<accession>A0A7K0ENW2</accession>
<dbReference type="RefSeq" id="WP_154176856.1">
    <property type="nucleotide sequence ID" value="NZ_WJXZ01000012.1"/>
</dbReference>
<organism evidence="8 9">
    <name type="scientific">Larkinella terrae</name>
    <dbReference type="NCBI Taxonomy" id="2025311"/>
    <lineage>
        <taxon>Bacteria</taxon>
        <taxon>Pseudomonadati</taxon>
        <taxon>Bacteroidota</taxon>
        <taxon>Cytophagia</taxon>
        <taxon>Cytophagales</taxon>
        <taxon>Spirosomataceae</taxon>
        <taxon>Larkinella</taxon>
    </lineage>
</organism>